<accession>A0A9K3KQC3</accession>
<feature type="region of interest" description="Disordered" evidence="1">
    <location>
        <begin position="431"/>
        <end position="470"/>
    </location>
</feature>
<evidence type="ECO:0000256" key="2">
    <source>
        <dbReference type="SAM" id="Phobius"/>
    </source>
</evidence>
<organism evidence="3 4">
    <name type="scientific">Nitzschia inconspicua</name>
    <dbReference type="NCBI Taxonomy" id="303405"/>
    <lineage>
        <taxon>Eukaryota</taxon>
        <taxon>Sar</taxon>
        <taxon>Stramenopiles</taxon>
        <taxon>Ochrophyta</taxon>
        <taxon>Bacillariophyta</taxon>
        <taxon>Bacillariophyceae</taxon>
        <taxon>Bacillariophycidae</taxon>
        <taxon>Bacillariales</taxon>
        <taxon>Bacillariaceae</taxon>
        <taxon>Nitzschia</taxon>
    </lineage>
</organism>
<feature type="compositionally biased region" description="Acidic residues" evidence="1">
    <location>
        <begin position="461"/>
        <end position="470"/>
    </location>
</feature>
<keyword evidence="2" id="KW-1133">Transmembrane helix</keyword>
<keyword evidence="2" id="KW-0812">Transmembrane</keyword>
<feature type="region of interest" description="Disordered" evidence="1">
    <location>
        <begin position="192"/>
        <end position="246"/>
    </location>
</feature>
<evidence type="ECO:0000256" key="1">
    <source>
        <dbReference type="SAM" id="MobiDB-lite"/>
    </source>
</evidence>
<feature type="transmembrane region" description="Helical" evidence="2">
    <location>
        <begin position="155"/>
        <end position="172"/>
    </location>
</feature>
<keyword evidence="4" id="KW-1185">Reference proteome</keyword>
<keyword evidence="2" id="KW-0472">Membrane</keyword>
<protein>
    <submittedName>
        <fullName evidence="3">Uncharacterized protein</fullName>
    </submittedName>
</protein>
<gene>
    <name evidence="3" type="ORF">IV203_016024</name>
</gene>
<evidence type="ECO:0000313" key="3">
    <source>
        <dbReference type="EMBL" id="KAG7347319.1"/>
    </source>
</evidence>
<proteinExistence type="predicted"/>
<dbReference type="OrthoDB" id="48729at2759"/>
<comment type="caution">
    <text evidence="3">The sequence shown here is derived from an EMBL/GenBank/DDBJ whole genome shotgun (WGS) entry which is preliminary data.</text>
</comment>
<dbReference type="Proteomes" id="UP000693970">
    <property type="component" value="Unassembled WGS sequence"/>
</dbReference>
<name>A0A9K3KQC3_9STRA</name>
<reference evidence="3" key="2">
    <citation type="submission" date="2021-04" db="EMBL/GenBank/DDBJ databases">
        <authorList>
            <person name="Podell S."/>
        </authorList>
    </citation>
    <scope>NUCLEOTIDE SEQUENCE</scope>
    <source>
        <strain evidence="3">Hildebrandi</strain>
    </source>
</reference>
<feature type="transmembrane region" description="Helical" evidence="2">
    <location>
        <begin position="84"/>
        <end position="105"/>
    </location>
</feature>
<reference evidence="3" key="1">
    <citation type="journal article" date="2021" name="Sci. Rep.">
        <title>Diploid genomic architecture of Nitzschia inconspicua, an elite biomass production diatom.</title>
        <authorList>
            <person name="Oliver A."/>
            <person name="Podell S."/>
            <person name="Pinowska A."/>
            <person name="Traller J.C."/>
            <person name="Smith S.R."/>
            <person name="McClure R."/>
            <person name="Beliaev A."/>
            <person name="Bohutskyi P."/>
            <person name="Hill E.A."/>
            <person name="Rabines A."/>
            <person name="Zheng H."/>
            <person name="Allen L.Z."/>
            <person name="Kuo A."/>
            <person name="Grigoriev I.V."/>
            <person name="Allen A.E."/>
            <person name="Hazlebeck D."/>
            <person name="Allen E.E."/>
        </authorList>
    </citation>
    <scope>NUCLEOTIDE SEQUENCE</scope>
    <source>
        <strain evidence="3">Hildebrandi</strain>
    </source>
</reference>
<sequence length="559" mass="61866">MGTAHSLAHRLTALSMACFASAGIIFSIFAGLSCSFVQVAAQPGSNLMSANGDLFDAQVAFFGVMCRDSPFYDESDRMWGLSQIFFYSTVGIGGLTTLVAWALTLCIPPTGCRWRTMSILSAITAVMQVPVFLIFESDSCTFDVNRQTCKLAMGAYMNMMAIIIWVVMTIWAQCLKPPEWNKEGLHAWKVESNTNSPSTISKRGPDEPRSFYSTESGGSDEEDFFHPPHSPRVRNSQLGTNHDQSSEIHWVSREDQAMHRGNGPTRFSPRGIALPEEEIAEENIQRDASCMERILYRRNRNSQNDSPRNYTSTACMSSPNEEKHHIDMVQETAASVMHSTEACHDLSGMAFSVSGKSQDAICGIATCHDGLYPMDEANKSTDKSTDSHSKSQLNDQKCPEVTVSCVAQHMTQLPSAVAACIVSSCEEEQEEPGEFQMVDGVPDVPTKNASGRRRGIRGVSDDDLDEHDEEDTSRIDYLTKRMRSDMAATANIEARSKIAPMTTIHIDTTYIQEHDHNDDMSEMTRGSGLASGVSEVLDSQRHHKDEDPMTILDDLARNY</sequence>
<feature type="compositionally biased region" description="Polar residues" evidence="1">
    <location>
        <begin position="192"/>
        <end position="201"/>
    </location>
</feature>
<dbReference type="AlphaFoldDB" id="A0A9K3KQC3"/>
<feature type="compositionally biased region" description="Polar residues" evidence="1">
    <location>
        <begin position="233"/>
        <end position="243"/>
    </location>
</feature>
<evidence type="ECO:0000313" key="4">
    <source>
        <dbReference type="Proteomes" id="UP000693970"/>
    </source>
</evidence>
<feature type="transmembrane region" description="Helical" evidence="2">
    <location>
        <begin position="12"/>
        <end position="41"/>
    </location>
</feature>
<dbReference type="EMBL" id="JAGRRH010000020">
    <property type="protein sequence ID" value="KAG7347319.1"/>
    <property type="molecule type" value="Genomic_DNA"/>
</dbReference>